<evidence type="ECO:0000313" key="1">
    <source>
        <dbReference type="EMBL" id="KLU67617.1"/>
    </source>
</evidence>
<keyword evidence="2" id="KW-1185">Reference proteome</keyword>
<evidence type="ECO:0000313" key="2">
    <source>
        <dbReference type="Proteomes" id="UP000036356"/>
    </source>
</evidence>
<name>A0A0J1FWE8_9FIRM</name>
<protein>
    <submittedName>
        <fullName evidence="1">Uncharacterized protein</fullName>
    </submittedName>
</protein>
<organism evidence="1 2">
    <name type="scientific">Desulfosporosinus acididurans</name>
    <dbReference type="NCBI Taxonomy" id="476652"/>
    <lineage>
        <taxon>Bacteria</taxon>
        <taxon>Bacillati</taxon>
        <taxon>Bacillota</taxon>
        <taxon>Clostridia</taxon>
        <taxon>Eubacteriales</taxon>
        <taxon>Desulfitobacteriaceae</taxon>
        <taxon>Desulfosporosinus</taxon>
    </lineage>
</organism>
<dbReference type="RefSeq" id="WP_047808012.1">
    <property type="nucleotide sequence ID" value="NZ_LDZY01000001.1"/>
</dbReference>
<reference evidence="1 2" key="1">
    <citation type="submission" date="2015-06" db="EMBL/GenBank/DDBJ databases">
        <title>Draft genome of the moderately acidophilic sulfate reducer Candidatus Desulfosporosinus acididurans strain M1.</title>
        <authorList>
            <person name="Poehlein A."/>
            <person name="Petzsch P."/>
            <person name="Johnson B.D."/>
            <person name="Schloemann M."/>
            <person name="Daniel R."/>
            <person name="Muehling M."/>
        </authorList>
    </citation>
    <scope>NUCLEOTIDE SEQUENCE [LARGE SCALE GENOMIC DNA]</scope>
    <source>
        <strain evidence="1 2">M1</strain>
    </source>
</reference>
<dbReference type="EMBL" id="LDZY01000001">
    <property type="protein sequence ID" value="KLU67617.1"/>
    <property type="molecule type" value="Genomic_DNA"/>
</dbReference>
<gene>
    <name evidence="1" type="ORF">DEAC_c00110</name>
</gene>
<dbReference type="Proteomes" id="UP000036356">
    <property type="component" value="Unassembled WGS sequence"/>
</dbReference>
<accession>A0A0J1FWE8</accession>
<dbReference type="PATRIC" id="fig|476652.3.peg.11"/>
<dbReference type="AlphaFoldDB" id="A0A0J1FWE8"/>
<sequence length="145" mass="16733">MRKCDQLIQRFTLKGQDDGVRNLRGEELKSYQLIYDDLIKRLIATGAEVPQDMEIQVINKIVTPDDDNVTPLGLVNVSLDYLTKILTFAQGQGIQWQVEIKECTDTHFKELSYFKITVACDKEFFVTMAKEAGFRYPKITRHRTA</sequence>
<proteinExistence type="predicted"/>
<comment type="caution">
    <text evidence="1">The sequence shown here is derived from an EMBL/GenBank/DDBJ whole genome shotgun (WGS) entry which is preliminary data.</text>
</comment>